<evidence type="ECO:0000313" key="3">
    <source>
        <dbReference type="Proteomes" id="UP000324351"/>
    </source>
</evidence>
<protein>
    <recommendedName>
        <fullName evidence="4">Tetratricopeptide repeat protein</fullName>
    </recommendedName>
</protein>
<gene>
    <name evidence="2" type="ORF">F0U47_16540</name>
</gene>
<evidence type="ECO:0000256" key="1">
    <source>
        <dbReference type="SAM" id="MobiDB-lite"/>
    </source>
</evidence>
<evidence type="ECO:0000313" key="2">
    <source>
        <dbReference type="EMBL" id="KAA1425944.1"/>
    </source>
</evidence>
<comment type="caution">
    <text evidence="2">The sequence shown here is derived from an EMBL/GenBank/DDBJ whole genome shotgun (WGS) entry which is preliminary data.</text>
</comment>
<keyword evidence="3" id="KW-1185">Reference proteome</keyword>
<proteinExistence type="predicted"/>
<feature type="compositionally biased region" description="Basic and acidic residues" evidence="1">
    <location>
        <begin position="232"/>
        <end position="242"/>
    </location>
</feature>
<dbReference type="InterPro" id="IPR011990">
    <property type="entry name" value="TPR-like_helical_dom_sf"/>
</dbReference>
<reference evidence="2 3" key="2">
    <citation type="submission" date="2019-09" db="EMBL/GenBank/DDBJ databases">
        <authorList>
            <person name="Jin C."/>
        </authorList>
    </citation>
    <scope>NUCLEOTIDE SEQUENCE [LARGE SCALE GENOMIC DNA]</scope>
    <source>
        <strain evidence="2 3">BN140041</strain>
    </source>
</reference>
<reference evidence="2 3" key="1">
    <citation type="submission" date="2019-09" db="EMBL/GenBank/DDBJ databases">
        <title>Nocardioides panacisoli sp. nov., isolated from the soil of a ginseng field.</title>
        <authorList>
            <person name="Cho C."/>
        </authorList>
    </citation>
    <scope>NUCLEOTIDE SEQUENCE [LARGE SCALE GENOMIC DNA]</scope>
    <source>
        <strain evidence="2 3">BN140041</strain>
    </source>
</reference>
<evidence type="ECO:0008006" key="4">
    <source>
        <dbReference type="Google" id="ProtNLM"/>
    </source>
</evidence>
<dbReference type="EMBL" id="VUJW01000010">
    <property type="protein sequence ID" value="KAA1425944.1"/>
    <property type="molecule type" value="Genomic_DNA"/>
</dbReference>
<name>A0A5B1LZM3_9ACTN</name>
<dbReference type="AlphaFoldDB" id="A0A5B1LZM3"/>
<dbReference type="RefSeq" id="WP_149751571.1">
    <property type="nucleotide sequence ID" value="NZ_VUJW01000010.1"/>
</dbReference>
<sequence length="242" mass="27262">MRSRPARPTRARLRMVLVLAGLLPALVALAFAVKVMTMLSHDGDGRTQFDAGDFVAAADEFAANGSLNWFETWIASFDEGASRHADGDLEGAIDLYVRALEDVPVEEECTVRINEALAHETLGDLAAEEGDADQATRHWQAGIDTLAEGDCPTDAGGGEAQTEDAATVDQRLRAKQQQQQEQQEQENQPPNQPQTPEERQEQREQERKERRLEERNEEAIEEEQEHDDEEADRERDYSEYNW</sequence>
<feature type="compositionally biased region" description="Acidic residues" evidence="1">
    <location>
        <begin position="219"/>
        <end position="231"/>
    </location>
</feature>
<organism evidence="2 3">
    <name type="scientific">Nocardioides antri</name>
    <dbReference type="NCBI Taxonomy" id="2607659"/>
    <lineage>
        <taxon>Bacteria</taxon>
        <taxon>Bacillati</taxon>
        <taxon>Actinomycetota</taxon>
        <taxon>Actinomycetes</taxon>
        <taxon>Propionibacteriales</taxon>
        <taxon>Nocardioidaceae</taxon>
        <taxon>Nocardioides</taxon>
    </lineage>
</organism>
<dbReference type="Proteomes" id="UP000324351">
    <property type="component" value="Unassembled WGS sequence"/>
</dbReference>
<feature type="compositionally biased region" description="Basic and acidic residues" evidence="1">
    <location>
        <begin position="196"/>
        <end position="218"/>
    </location>
</feature>
<dbReference type="Gene3D" id="1.25.40.10">
    <property type="entry name" value="Tetratricopeptide repeat domain"/>
    <property type="match status" value="1"/>
</dbReference>
<feature type="compositionally biased region" description="Low complexity" evidence="1">
    <location>
        <begin position="175"/>
        <end position="189"/>
    </location>
</feature>
<accession>A0A5B1LZM3</accession>
<feature type="region of interest" description="Disordered" evidence="1">
    <location>
        <begin position="146"/>
        <end position="242"/>
    </location>
</feature>